<dbReference type="RefSeq" id="WP_162645617.1">
    <property type="nucleotide sequence ID" value="NZ_CP048287.1"/>
</dbReference>
<dbReference type="KEGG" id="prz:GZH47_31745"/>
<keyword evidence="2" id="KW-1185">Reference proteome</keyword>
<proteinExistence type="predicted"/>
<keyword evidence="1" id="KW-0614">Plasmid</keyword>
<dbReference type="AlphaFoldDB" id="A0A6C0PAR8"/>
<reference evidence="1 2" key="1">
    <citation type="submission" date="2020-02" db="EMBL/GenBank/DDBJ databases">
        <title>Paenibacillus sp. nov., isolated from rhizosphere soil of tomato.</title>
        <authorList>
            <person name="Weon H.-Y."/>
            <person name="Lee S.A."/>
        </authorList>
    </citation>
    <scope>NUCLEOTIDE SEQUENCE [LARGE SCALE GENOMIC DNA]</scope>
    <source>
        <strain evidence="1 2">14171R-81</strain>
        <plasmid evidence="1 2">unnamed1</plasmid>
    </source>
</reference>
<sequence>MRSVQLELFDWNGMMNKEAVSVNDYYCEFQPYRVISVTLLATKAISKRNEAFGSSRLKENSVIAIGAGKGFRIKHAGKVYSSFSRDCGA</sequence>
<gene>
    <name evidence="1" type="ORF">GZH47_31745</name>
</gene>
<geneLocation type="plasmid" evidence="1 2">
    <name>unnamed1</name>
</geneLocation>
<name>A0A6C0PAR8_9BACL</name>
<organism evidence="1 2">
    <name type="scientific">Paenibacillus rhizovicinus</name>
    <dbReference type="NCBI Taxonomy" id="2704463"/>
    <lineage>
        <taxon>Bacteria</taxon>
        <taxon>Bacillati</taxon>
        <taxon>Bacillota</taxon>
        <taxon>Bacilli</taxon>
        <taxon>Bacillales</taxon>
        <taxon>Paenibacillaceae</taxon>
        <taxon>Paenibacillus</taxon>
    </lineage>
</organism>
<protein>
    <submittedName>
        <fullName evidence="1">Uncharacterized protein</fullName>
    </submittedName>
</protein>
<evidence type="ECO:0000313" key="1">
    <source>
        <dbReference type="EMBL" id="QHW35471.1"/>
    </source>
</evidence>
<dbReference type="Proteomes" id="UP000479114">
    <property type="component" value="Plasmid unnamed1"/>
</dbReference>
<dbReference type="EMBL" id="CP048287">
    <property type="protein sequence ID" value="QHW35471.1"/>
    <property type="molecule type" value="Genomic_DNA"/>
</dbReference>
<accession>A0A6C0PAR8</accession>
<evidence type="ECO:0000313" key="2">
    <source>
        <dbReference type="Proteomes" id="UP000479114"/>
    </source>
</evidence>